<accession>A0A0R1VEY6</accession>
<dbReference type="InterPro" id="IPR051471">
    <property type="entry name" value="Bacterial_PTS_sugar_comp"/>
</dbReference>
<name>A0A0R1VEY6_9LACO</name>
<dbReference type="InterPro" id="IPR036662">
    <property type="entry name" value="PTS_EIIA_man-typ_sf"/>
</dbReference>
<dbReference type="PANTHER" id="PTHR33799:SF1">
    <property type="entry name" value="PTS SYSTEM MANNOSE-SPECIFIC EIIAB COMPONENT-RELATED"/>
    <property type="match status" value="1"/>
</dbReference>
<evidence type="ECO:0000259" key="2">
    <source>
        <dbReference type="PROSITE" id="PS51096"/>
    </source>
</evidence>
<dbReference type="eggNOG" id="COG2893">
    <property type="taxonomic scope" value="Bacteria"/>
</dbReference>
<dbReference type="PANTHER" id="PTHR33799">
    <property type="entry name" value="PTS PERMEASE-RELATED-RELATED"/>
    <property type="match status" value="1"/>
</dbReference>
<evidence type="ECO:0000313" key="4">
    <source>
        <dbReference type="Proteomes" id="UP000051307"/>
    </source>
</evidence>
<dbReference type="InterPro" id="IPR004701">
    <property type="entry name" value="PTS_EIIA_man-typ"/>
</dbReference>
<dbReference type="GO" id="GO:0016740">
    <property type="term" value="F:transferase activity"/>
    <property type="evidence" value="ECO:0007669"/>
    <property type="project" value="UniProtKB-KW"/>
</dbReference>
<dbReference type="PATRIC" id="fig|1423767.3.peg.1083"/>
<evidence type="ECO:0000256" key="1">
    <source>
        <dbReference type="ARBA" id="ARBA00022679"/>
    </source>
</evidence>
<dbReference type="EMBL" id="AZFU01000025">
    <property type="protein sequence ID" value="KRM03871.1"/>
    <property type="molecule type" value="Genomic_DNA"/>
</dbReference>
<reference evidence="3 4" key="1">
    <citation type="journal article" date="2015" name="Genome Announc.">
        <title>Expanding the biotechnology potential of lactobacilli through comparative genomics of 213 strains and associated genera.</title>
        <authorList>
            <person name="Sun Z."/>
            <person name="Harris H.M."/>
            <person name="McCann A."/>
            <person name="Guo C."/>
            <person name="Argimon S."/>
            <person name="Zhang W."/>
            <person name="Yang X."/>
            <person name="Jeffery I.B."/>
            <person name="Cooney J.C."/>
            <person name="Kagawa T.F."/>
            <person name="Liu W."/>
            <person name="Song Y."/>
            <person name="Salvetti E."/>
            <person name="Wrobel A."/>
            <person name="Rasinkangas P."/>
            <person name="Parkhill J."/>
            <person name="Rea M.C."/>
            <person name="O'Sullivan O."/>
            <person name="Ritari J."/>
            <person name="Douillard F.P."/>
            <person name="Paul Ross R."/>
            <person name="Yang R."/>
            <person name="Briner A.E."/>
            <person name="Felis G.E."/>
            <person name="de Vos W.M."/>
            <person name="Barrangou R."/>
            <person name="Klaenhammer T.R."/>
            <person name="Caufield P.W."/>
            <person name="Cui Y."/>
            <person name="Zhang H."/>
            <person name="O'Toole P.W."/>
        </authorList>
    </citation>
    <scope>NUCLEOTIDE SEQUENCE [LARGE SCALE GENOMIC DNA]</scope>
    <source>
        <strain evidence="3 4">DSM 16761</strain>
    </source>
</reference>
<keyword evidence="1" id="KW-0808">Transferase</keyword>
<gene>
    <name evidence="3" type="ORF">FC59_GL001046</name>
</gene>
<protein>
    <submittedName>
        <fullName evidence="3">PTS system, IIA component</fullName>
    </submittedName>
</protein>
<feature type="domain" description="PTS EIIA type-4" evidence="2">
    <location>
        <begin position="1"/>
        <end position="122"/>
    </location>
</feature>
<dbReference type="GO" id="GO:0016020">
    <property type="term" value="C:membrane"/>
    <property type="evidence" value="ECO:0007669"/>
    <property type="project" value="InterPro"/>
</dbReference>
<dbReference type="Gene3D" id="3.40.50.510">
    <property type="entry name" value="Phosphotransferase system, mannose-type IIA component"/>
    <property type="match status" value="1"/>
</dbReference>
<proteinExistence type="predicted"/>
<organism evidence="3 4">
    <name type="scientific">Lactobacillus kitasatonis DSM 16761 = JCM 1039</name>
    <dbReference type="NCBI Taxonomy" id="1423767"/>
    <lineage>
        <taxon>Bacteria</taxon>
        <taxon>Bacillati</taxon>
        <taxon>Bacillota</taxon>
        <taxon>Bacilli</taxon>
        <taxon>Lactobacillales</taxon>
        <taxon>Lactobacillaceae</taxon>
        <taxon>Lactobacillus</taxon>
    </lineage>
</organism>
<dbReference type="Proteomes" id="UP000051307">
    <property type="component" value="Unassembled WGS sequence"/>
</dbReference>
<dbReference type="GO" id="GO:0009401">
    <property type="term" value="P:phosphoenolpyruvate-dependent sugar phosphotransferase system"/>
    <property type="evidence" value="ECO:0007669"/>
    <property type="project" value="InterPro"/>
</dbReference>
<dbReference type="PROSITE" id="PS51096">
    <property type="entry name" value="PTS_EIIA_TYPE_4"/>
    <property type="match status" value="1"/>
</dbReference>
<comment type="caution">
    <text evidence="3">The sequence shown here is derived from an EMBL/GenBank/DDBJ whole genome shotgun (WGS) entry which is preliminary data.</text>
</comment>
<dbReference type="AlphaFoldDB" id="A0A0R1VEY6"/>
<dbReference type="SUPFAM" id="SSF53062">
    <property type="entry name" value="PTS system fructose IIA component-like"/>
    <property type="match status" value="1"/>
</dbReference>
<dbReference type="Pfam" id="PF03610">
    <property type="entry name" value="EIIA-man"/>
    <property type="match status" value="1"/>
</dbReference>
<sequence>MELLIATHEGLASGLVSAHDMLVGKNDQIMTIELNDSGIRDFRRRFAELMDRHQSGQVLILTDLRNGTPHLVAKEYEEAHPDSVRVVSGANLPMVLELGHNLISADLDDAARRAIQVGRGDIDVDKSMQIA</sequence>
<evidence type="ECO:0000313" key="3">
    <source>
        <dbReference type="EMBL" id="KRM03871.1"/>
    </source>
</evidence>
<dbReference type="OrthoDB" id="9799827at2"/>
<dbReference type="RefSeq" id="WP_025015020.1">
    <property type="nucleotide sequence ID" value="NZ_AZFU01000025.1"/>
</dbReference>